<dbReference type="RefSeq" id="WP_200597143.1">
    <property type="nucleotide sequence ID" value="NZ_JAEPBG010000017.1"/>
</dbReference>
<dbReference type="Proteomes" id="UP000622890">
    <property type="component" value="Unassembled WGS sequence"/>
</dbReference>
<dbReference type="InterPro" id="IPR051907">
    <property type="entry name" value="DoxX-like_oxidoreductase"/>
</dbReference>
<gene>
    <name evidence="8" type="ORF">JJB74_26405</name>
</gene>
<evidence type="ECO:0000256" key="5">
    <source>
        <dbReference type="ARBA" id="ARBA00022989"/>
    </source>
</evidence>
<evidence type="ECO:0000256" key="2">
    <source>
        <dbReference type="ARBA" id="ARBA00006679"/>
    </source>
</evidence>
<feature type="transmembrane region" description="Helical" evidence="7">
    <location>
        <begin position="89"/>
        <end position="110"/>
    </location>
</feature>
<evidence type="ECO:0000313" key="9">
    <source>
        <dbReference type="Proteomes" id="UP000622890"/>
    </source>
</evidence>
<comment type="similarity">
    <text evidence="2">Belongs to the DoxX family.</text>
</comment>
<feature type="transmembrane region" description="Helical" evidence="7">
    <location>
        <begin position="29"/>
        <end position="55"/>
    </location>
</feature>
<evidence type="ECO:0000256" key="7">
    <source>
        <dbReference type="SAM" id="Phobius"/>
    </source>
</evidence>
<keyword evidence="3" id="KW-1003">Cell membrane</keyword>
<keyword evidence="6 7" id="KW-0472">Membrane</keyword>
<comment type="caution">
    <text evidence="8">The sequence shown here is derived from an EMBL/GenBank/DDBJ whole genome shotgun (WGS) entry which is preliminary data.</text>
</comment>
<keyword evidence="5 7" id="KW-1133">Transmembrane helix</keyword>
<evidence type="ECO:0000256" key="4">
    <source>
        <dbReference type="ARBA" id="ARBA00022692"/>
    </source>
</evidence>
<proteinExistence type="inferred from homology"/>
<dbReference type="GO" id="GO:0005886">
    <property type="term" value="C:plasma membrane"/>
    <property type="evidence" value="ECO:0007669"/>
    <property type="project" value="UniProtKB-SubCell"/>
</dbReference>
<dbReference type="InterPro" id="IPR032808">
    <property type="entry name" value="DoxX"/>
</dbReference>
<dbReference type="EMBL" id="JAEPBG010000017">
    <property type="protein sequence ID" value="MBK4738171.1"/>
    <property type="molecule type" value="Genomic_DNA"/>
</dbReference>
<comment type="subcellular location">
    <subcellularLocation>
        <location evidence="1">Cell membrane</location>
        <topology evidence="1">Multi-pass membrane protein</topology>
    </subcellularLocation>
</comment>
<keyword evidence="9" id="KW-1185">Reference proteome</keyword>
<evidence type="ECO:0000313" key="8">
    <source>
        <dbReference type="EMBL" id="MBK4738171.1"/>
    </source>
</evidence>
<keyword evidence="4 7" id="KW-0812">Transmembrane</keyword>
<organism evidence="8 9">
    <name type="scientific">Noviherbaspirillum pedocola</name>
    <dbReference type="NCBI Taxonomy" id="2801341"/>
    <lineage>
        <taxon>Bacteria</taxon>
        <taxon>Pseudomonadati</taxon>
        <taxon>Pseudomonadota</taxon>
        <taxon>Betaproteobacteria</taxon>
        <taxon>Burkholderiales</taxon>
        <taxon>Oxalobacteraceae</taxon>
        <taxon>Noviherbaspirillum</taxon>
    </lineage>
</organism>
<dbReference type="PANTHER" id="PTHR33452">
    <property type="entry name" value="OXIDOREDUCTASE CATD-RELATED"/>
    <property type="match status" value="1"/>
</dbReference>
<name>A0A934T018_9BURK</name>
<evidence type="ECO:0000256" key="1">
    <source>
        <dbReference type="ARBA" id="ARBA00004651"/>
    </source>
</evidence>
<sequence>MQSTHAISAGSARAAATSRDDLGKLVLRAALAVMLLFHGVSKLIGGVGFIAGMLAKAGMPSAVAYLVYIGEVIAPILILAGIWTRAAALVVVINMLVALMLVHTSQFFSLSQTGGWALELQGFYLFSAVAVALLGAGRYSVGGIAGKWN</sequence>
<dbReference type="AlphaFoldDB" id="A0A934T018"/>
<evidence type="ECO:0000256" key="3">
    <source>
        <dbReference type="ARBA" id="ARBA00022475"/>
    </source>
</evidence>
<reference evidence="8" key="1">
    <citation type="submission" date="2021-01" db="EMBL/GenBank/DDBJ databases">
        <title>Genome sequence of strain Noviherbaspirillum sp. DKR-6.</title>
        <authorList>
            <person name="Chaudhary D.K."/>
        </authorList>
    </citation>
    <scope>NUCLEOTIDE SEQUENCE</scope>
    <source>
        <strain evidence="8">DKR-6</strain>
    </source>
</reference>
<accession>A0A934T018</accession>
<protein>
    <submittedName>
        <fullName evidence="8">DoxX family protein</fullName>
    </submittedName>
</protein>
<evidence type="ECO:0000256" key="6">
    <source>
        <dbReference type="ARBA" id="ARBA00023136"/>
    </source>
</evidence>
<dbReference type="Pfam" id="PF07681">
    <property type="entry name" value="DoxX"/>
    <property type="match status" value="1"/>
</dbReference>
<dbReference type="PANTHER" id="PTHR33452:SF1">
    <property type="entry name" value="INNER MEMBRANE PROTEIN YPHA-RELATED"/>
    <property type="match status" value="1"/>
</dbReference>
<feature type="transmembrane region" description="Helical" evidence="7">
    <location>
        <begin position="122"/>
        <end position="141"/>
    </location>
</feature>
<feature type="transmembrane region" description="Helical" evidence="7">
    <location>
        <begin position="62"/>
        <end position="83"/>
    </location>
</feature>